<evidence type="ECO:0000313" key="3">
    <source>
        <dbReference type="Proteomes" id="UP000271974"/>
    </source>
</evidence>
<dbReference type="Pfam" id="PF00027">
    <property type="entry name" value="cNMP_binding"/>
    <property type="match status" value="1"/>
</dbReference>
<proteinExistence type="predicted"/>
<dbReference type="AlphaFoldDB" id="A0A433TVQ3"/>
<comment type="caution">
    <text evidence="2">The sequence shown here is derived from an EMBL/GenBank/DDBJ whole genome shotgun (WGS) entry which is preliminary data.</text>
</comment>
<protein>
    <recommendedName>
        <fullName evidence="1">Cyclic nucleotide-binding domain-containing protein</fullName>
    </recommendedName>
</protein>
<reference evidence="2 3" key="1">
    <citation type="submission" date="2019-01" db="EMBL/GenBank/DDBJ databases">
        <title>A draft genome assembly of the solar-powered sea slug Elysia chlorotica.</title>
        <authorList>
            <person name="Cai H."/>
            <person name="Li Q."/>
            <person name="Fang X."/>
            <person name="Li J."/>
            <person name="Curtis N.E."/>
            <person name="Altenburger A."/>
            <person name="Shibata T."/>
            <person name="Feng M."/>
            <person name="Maeda T."/>
            <person name="Schwartz J.A."/>
            <person name="Shigenobu S."/>
            <person name="Lundholm N."/>
            <person name="Nishiyama T."/>
            <person name="Yang H."/>
            <person name="Hasebe M."/>
            <person name="Li S."/>
            <person name="Pierce S.K."/>
            <person name="Wang J."/>
        </authorList>
    </citation>
    <scope>NUCLEOTIDE SEQUENCE [LARGE SCALE GENOMIC DNA]</scope>
    <source>
        <strain evidence="2">EC2010</strain>
        <tissue evidence="2">Whole organism of an adult</tissue>
    </source>
</reference>
<dbReference type="EMBL" id="RQTK01000164">
    <property type="protein sequence ID" value="RUS85625.1"/>
    <property type="molecule type" value="Genomic_DNA"/>
</dbReference>
<dbReference type="CDD" id="cd00038">
    <property type="entry name" value="CAP_ED"/>
    <property type="match status" value="1"/>
</dbReference>
<dbReference type="InterPro" id="IPR014710">
    <property type="entry name" value="RmlC-like_jellyroll"/>
</dbReference>
<gene>
    <name evidence="2" type="ORF">EGW08_006637</name>
</gene>
<dbReference type="PANTHER" id="PTHR23011">
    <property type="entry name" value="CYCLIC NUCLEOTIDE-BINDING DOMAIN CONTAINING PROTEIN"/>
    <property type="match status" value="1"/>
</dbReference>
<dbReference type="Proteomes" id="UP000271974">
    <property type="component" value="Unassembled WGS sequence"/>
</dbReference>
<evidence type="ECO:0000313" key="2">
    <source>
        <dbReference type="EMBL" id="RUS85625.1"/>
    </source>
</evidence>
<feature type="non-terminal residue" evidence="2">
    <location>
        <position position="1"/>
    </location>
</feature>
<evidence type="ECO:0000259" key="1">
    <source>
        <dbReference type="PROSITE" id="PS50042"/>
    </source>
</evidence>
<dbReference type="PROSITE" id="PS50042">
    <property type="entry name" value="CNMP_BINDING_3"/>
    <property type="match status" value="1"/>
</dbReference>
<keyword evidence="3" id="KW-1185">Reference proteome</keyword>
<dbReference type="InterPro" id="IPR000595">
    <property type="entry name" value="cNMP-bd_dom"/>
</dbReference>
<feature type="non-terminal residue" evidence="2">
    <location>
        <position position="328"/>
    </location>
</feature>
<dbReference type="PANTHER" id="PTHR23011:SF28">
    <property type="entry name" value="CYCLIC NUCLEOTIDE-BINDING DOMAIN CONTAINING PROTEIN"/>
    <property type="match status" value="1"/>
</dbReference>
<organism evidence="2 3">
    <name type="scientific">Elysia chlorotica</name>
    <name type="common">Eastern emerald elysia</name>
    <name type="synonym">Sea slug</name>
    <dbReference type="NCBI Taxonomy" id="188477"/>
    <lineage>
        <taxon>Eukaryota</taxon>
        <taxon>Metazoa</taxon>
        <taxon>Spiralia</taxon>
        <taxon>Lophotrochozoa</taxon>
        <taxon>Mollusca</taxon>
        <taxon>Gastropoda</taxon>
        <taxon>Heterobranchia</taxon>
        <taxon>Euthyneura</taxon>
        <taxon>Panpulmonata</taxon>
        <taxon>Sacoglossa</taxon>
        <taxon>Placobranchoidea</taxon>
        <taxon>Plakobranchidae</taxon>
        <taxon>Elysia</taxon>
    </lineage>
</organism>
<sequence>VVERLQELRCFVEYPVSFQHKLAKLAWLIEVAADLAVIREGHYAADFYFMLAGKARMIKLHGSPFLKERGTFHTLRLLKNGDAFGDESMSHPDSVRTYSVITTEKSILLSLSSVDYISMLQQTRDDEQAPEHIIFLSTLAFLKDFPKQKLIEEGDEYIRNYYLRAGSVISEALSQSEYIYVVKYGSCRVLVEMPPPGSEWSKKRRSTQELSTLRPIVSGSDDKLDIHSIGRHSSVLEFLFTHREEIGKNATAMAALKHMKEAHIDKEYEQTKAEAEKFKRKAKKMFSSLRASTIAHCTDSELRTKYSFKTDAIRKNSSDENETNTENG</sequence>
<dbReference type="InterPro" id="IPR018490">
    <property type="entry name" value="cNMP-bd_dom_sf"/>
</dbReference>
<accession>A0A433TVQ3</accession>
<dbReference type="SUPFAM" id="SSF51206">
    <property type="entry name" value="cAMP-binding domain-like"/>
    <property type="match status" value="1"/>
</dbReference>
<dbReference type="Gene3D" id="2.60.120.10">
    <property type="entry name" value="Jelly Rolls"/>
    <property type="match status" value="1"/>
</dbReference>
<dbReference type="STRING" id="188477.A0A433TVQ3"/>
<feature type="domain" description="Cyclic nucleotide-binding" evidence="1">
    <location>
        <begin position="37"/>
        <end position="120"/>
    </location>
</feature>
<name>A0A433TVQ3_ELYCH</name>
<dbReference type="OrthoDB" id="6160082at2759"/>